<dbReference type="PROSITE" id="PS50206">
    <property type="entry name" value="RHODANESE_3"/>
    <property type="match status" value="1"/>
</dbReference>
<name>A0ABY5TZA5_LACSH</name>
<dbReference type="CDD" id="cd00158">
    <property type="entry name" value="RHOD"/>
    <property type="match status" value="1"/>
</dbReference>
<dbReference type="PANTHER" id="PTHR43031">
    <property type="entry name" value="FAD-DEPENDENT OXIDOREDUCTASE"/>
    <property type="match status" value="1"/>
</dbReference>
<evidence type="ECO:0000313" key="2">
    <source>
        <dbReference type="EMBL" id="UWE02737.1"/>
    </source>
</evidence>
<sequence>MGQYKDIEASRLSEAADELQQYVLVDVRTDEEYQEGHIPGAIHIPHDQMEARHEELAPHKGQKILLICRSGRRSVLAAQVLAARGYTELYNLKGGMLEWTGPQTKE</sequence>
<protein>
    <submittedName>
        <fullName evidence="2">Rhodanese-like domain-containing protein</fullName>
    </submittedName>
</protein>
<dbReference type="EMBL" id="CP103866">
    <property type="protein sequence ID" value="UWE02737.1"/>
    <property type="molecule type" value="Genomic_DNA"/>
</dbReference>
<dbReference type="InterPro" id="IPR050229">
    <property type="entry name" value="GlpE_sulfurtransferase"/>
</dbReference>
<dbReference type="InterPro" id="IPR001307">
    <property type="entry name" value="Thiosulphate_STrfase_CS"/>
</dbReference>
<evidence type="ECO:0000313" key="3">
    <source>
        <dbReference type="Proteomes" id="UP001058650"/>
    </source>
</evidence>
<dbReference type="Gene3D" id="3.40.250.10">
    <property type="entry name" value="Rhodanese-like domain"/>
    <property type="match status" value="1"/>
</dbReference>
<dbReference type="SMART" id="SM00450">
    <property type="entry name" value="RHOD"/>
    <property type="match status" value="1"/>
</dbReference>
<proteinExistence type="predicted"/>
<dbReference type="Proteomes" id="UP001058650">
    <property type="component" value="Chromosome"/>
</dbReference>
<dbReference type="InterPro" id="IPR001763">
    <property type="entry name" value="Rhodanese-like_dom"/>
</dbReference>
<dbReference type="PANTHER" id="PTHR43031:SF1">
    <property type="entry name" value="PYRIDINE NUCLEOTIDE-DISULPHIDE OXIDOREDUCTASE"/>
    <property type="match status" value="1"/>
</dbReference>
<organism evidence="2 3">
    <name type="scientific">Laceyella sacchari</name>
    <name type="common">Thermoactinomyces thalpophilus</name>
    <dbReference type="NCBI Taxonomy" id="37482"/>
    <lineage>
        <taxon>Bacteria</taxon>
        <taxon>Bacillati</taxon>
        <taxon>Bacillota</taxon>
        <taxon>Bacilli</taxon>
        <taxon>Bacillales</taxon>
        <taxon>Thermoactinomycetaceae</taxon>
        <taxon>Laceyella</taxon>
    </lineage>
</organism>
<accession>A0ABY5TZA5</accession>
<evidence type="ECO:0000259" key="1">
    <source>
        <dbReference type="PROSITE" id="PS50206"/>
    </source>
</evidence>
<gene>
    <name evidence="2" type="ORF">NYR52_11380</name>
</gene>
<dbReference type="SUPFAM" id="SSF52821">
    <property type="entry name" value="Rhodanese/Cell cycle control phosphatase"/>
    <property type="match status" value="1"/>
</dbReference>
<dbReference type="RefSeq" id="WP_228502743.1">
    <property type="nucleotide sequence ID" value="NZ_CP103866.1"/>
</dbReference>
<reference evidence="2" key="1">
    <citation type="submission" date="2022-08" db="EMBL/GenBank/DDBJ databases">
        <title>The complete genome sequence of the thermophilic bacterium Laceyella sacchari FBKL4.010 reveals the basis for tetramethylpyrazine biosynthesis in Moutai-flavor Daqu.</title>
        <authorList>
            <person name="Li D."/>
            <person name="Huang W."/>
            <person name="Wang C."/>
            <person name="Qiu S."/>
        </authorList>
    </citation>
    <scope>NUCLEOTIDE SEQUENCE</scope>
    <source>
        <strain evidence="2">FBKL4.014</strain>
    </source>
</reference>
<keyword evidence="3" id="KW-1185">Reference proteome</keyword>
<dbReference type="InterPro" id="IPR036873">
    <property type="entry name" value="Rhodanese-like_dom_sf"/>
</dbReference>
<dbReference type="Pfam" id="PF00581">
    <property type="entry name" value="Rhodanese"/>
    <property type="match status" value="1"/>
</dbReference>
<dbReference type="PROSITE" id="PS00380">
    <property type="entry name" value="RHODANESE_1"/>
    <property type="match status" value="1"/>
</dbReference>
<feature type="domain" description="Rhodanese" evidence="1">
    <location>
        <begin position="18"/>
        <end position="105"/>
    </location>
</feature>